<dbReference type="PANTHER" id="PTHR10362">
    <property type="entry name" value="HISTIDINE AMMONIA-LYASE"/>
    <property type="match status" value="1"/>
</dbReference>
<sequence>MTHPQGPELVLDGSSLTAAQVSALARREAVATVDPDARRRVSAARAAAERVTARRLVYGHTTGVGANRTTGIPADAADRHGLRLLRSHSGGVGPLLPREQVRAMLAVRLNQVLGADQALGDGVGEALAQALATGHLPAVHALGAIGTADLTALAELGLTLAGELPWQEPESGTAWGSAPTPVALTRWDALPLMSSSALTIGQSALAATDLKRLLDRVPLVAALTLTAVRGGTEAFAASVHARRPHPGAQHTAARMRQLLTGADWSPVLVQDPFGFRCLPQVHGAALDSWSALDAVLGVELNASVENPLLDLDPDQPGREDYLHHGGFHMATLALALDQFRLALLGTVSLATARLGVVVEPSFTGGLPPFLAVAEDGSSGIMIVEYAAQSALAELRGGAQPVTLGHPVISRGVEEHASFASTGGRRLLDAVEPAALVLGCELLAAVRALRMRQLQPPSEELREFLAAAAKVLPAELEDRRLTDDIHAAAELLLSR</sequence>
<organism evidence="2 3">
    <name type="scientific">Streptacidiphilus monticola</name>
    <dbReference type="NCBI Taxonomy" id="2161674"/>
    <lineage>
        <taxon>Bacteria</taxon>
        <taxon>Bacillati</taxon>
        <taxon>Actinomycetota</taxon>
        <taxon>Actinomycetes</taxon>
        <taxon>Kitasatosporales</taxon>
        <taxon>Streptomycetaceae</taxon>
        <taxon>Streptacidiphilus</taxon>
    </lineage>
</organism>
<dbReference type="SUPFAM" id="SSF48557">
    <property type="entry name" value="L-aspartase-like"/>
    <property type="match status" value="1"/>
</dbReference>
<dbReference type="RefSeq" id="WP_380582746.1">
    <property type="nucleotide sequence ID" value="NZ_JBHSQJ010000045.1"/>
</dbReference>
<protein>
    <submittedName>
        <fullName evidence="2">Aromatic amino acid ammonia-lyase</fullName>
        <ecNumber evidence="2">4.3.1.-</ecNumber>
    </submittedName>
</protein>
<keyword evidence="1 2" id="KW-0456">Lyase</keyword>
<gene>
    <name evidence="2" type="ORF">ACFP3V_11705</name>
</gene>
<dbReference type="Gene3D" id="1.20.200.10">
    <property type="entry name" value="Fumarase/aspartase (Central domain)"/>
    <property type="match status" value="1"/>
</dbReference>
<proteinExistence type="predicted"/>
<evidence type="ECO:0000256" key="1">
    <source>
        <dbReference type="ARBA" id="ARBA00023239"/>
    </source>
</evidence>
<dbReference type="Pfam" id="PF00221">
    <property type="entry name" value="Lyase_aromatic"/>
    <property type="match status" value="1"/>
</dbReference>
<dbReference type="Proteomes" id="UP001596174">
    <property type="component" value="Unassembled WGS sequence"/>
</dbReference>
<keyword evidence="3" id="KW-1185">Reference proteome</keyword>
<evidence type="ECO:0000313" key="2">
    <source>
        <dbReference type="EMBL" id="MFC5907879.1"/>
    </source>
</evidence>
<dbReference type="Gene3D" id="1.10.275.10">
    <property type="entry name" value="Fumarase/aspartase (N-terminal domain)"/>
    <property type="match status" value="1"/>
</dbReference>
<comment type="caution">
    <text evidence="2">The sequence shown here is derived from an EMBL/GenBank/DDBJ whole genome shotgun (WGS) entry which is preliminary data.</text>
</comment>
<name>A0ABW1G2M5_9ACTN</name>
<dbReference type="InterPro" id="IPR001106">
    <property type="entry name" value="Aromatic_Lyase"/>
</dbReference>
<accession>A0ABW1G2M5</accession>
<dbReference type="InterPro" id="IPR024083">
    <property type="entry name" value="Fumarase/histidase_N"/>
</dbReference>
<dbReference type="GO" id="GO:0016829">
    <property type="term" value="F:lyase activity"/>
    <property type="evidence" value="ECO:0007669"/>
    <property type="project" value="UniProtKB-KW"/>
</dbReference>
<dbReference type="EMBL" id="JBHSQJ010000045">
    <property type="protein sequence ID" value="MFC5907879.1"/>
    <property type="molecule type" value="Genomic_DNA"/>
</dbReference>
<dbReference type="EC" id="4.3.1.-" evidence="2"/>
<evidence type="ECO:0000313" key="3">
    <source>
        <dbReference type="Proteomes" id="UP001596174"/>
    </source>
</evidence>
<reference evidence="3" key="1">
    <citation type="journal article" date="2019" name="Int. J. Syst. Evol. Microbiol.">
        <title>The Global Catalogue of Microorganisms (GCM) 10K type strain sequencing project: providing services to taxonomists for standard genome sequencing and annotation.</title>
        <authorList>
            <consortium name="The Broad Institute Genomics Platform"/>
            <consortium name="The Broad Institute Genome Sequencing Center for Infectious Disease"/>
            <person name="Wu L."/>
            <person name="Ma J."/>
        </authorList>
    </citation>
    <scope>NUCLEOTIDE SEQUENCE [LARGE SCALE GENOMIC DNA]</scope>
    <source>
        <strain evidence="3">JCM 4816</strain>
    </source>
</reference>
<dbReference type="InterPro" id="IPR008948">
    <property type="entry name" value="L-Aspartase-like"/>
</dbReference>